<name>A0AAD9AP21_9PEZI</name>
<reference evidence="2" key="1">
    <citation type="submission" date="2023-01" db="EMBL/GenBank/DDBJ databases">
        <title>Colletotrichum chrysophilum M932 genome sequence.</title>
        <authorList>
            <person name="Baroncelli R."/>
        </authorList>
    </citation>
    <scope>NUCLEOTIDE SEQUENCE</scope>
    <source>
        <strain evidence="2">M932</strain>
    </source>
</reference>
<dbReference type="Pfam" id="PF00657">
    <property type="entry name" value="Lipase_GDSL"/>
    <property type="match status" value="1"/>
</dbReference>
<sequence>MKTVPICKRGDVAVASSPSFPPFRGNHSGPSSRLVFGTIQSTATMQFFSIAALVSAAAAAAASQCGLKKLENLVTFGDSYTDEMRLSYFARNNGSAPPPGLRLGESNSTASGGYAWGRFVAKATNANYNNYAVAGATCSNEIISREFATINQPFPSVMDYEIPAYKADIAFESLYPNRQANNTVYALWIGTNDLGYGAFLTDSQAPGTTISTYVDCIWEVFDNIYETEGRHFVLLNLAPLEESPLYAAVEGGGFGDSQFWPNKTLYNTTEYQYKMLEYTTNVNTMFDYGAPFHLLVKKRWPGASFSIFDVHSMLRDIHAEPSKYLPPPANVTGTYRVCDPVTRECVDSSEPMAGFLWYDELHPSERADEIIAQHFVDVVFGNSTYGTTYAA</sequence>
<dbReference type="InterPro" id="IPR001087">
    <property type="entry name" value="GDSL"/>
</dbReference>
<dbReference type="AlphaFoldDB" id="A0AAD9AP21"/>
<dbReference type="SUPFAM" id="SSF52266">
    <property type="entry name" value="SGNH hydrolase"/>
    <property type="match status" value="1"/>
</dbReference>
<dbReference type="CDD" id="cd01846">
    <property type="entry name" value="fatty_acyltransferase_like"/>
    <property type="match status" value="1"/>
</dbReference>
<dbReference type="PANTHER" id="PTHR45648:SF22">
    <property type="entry name" value="GDSL LIPASE_ACYLHYDROLASE FAMILY PROTEIN (AFU_ORTHOLOGUE AFUA_4G14700)"/>
    <property type="match status" value="1"/>
</dbReference>
<evidence type="ECO:0000313" key="3">
    <source>
        <dbReference type="Proteomes" id="UP001243330"/>
    </source>
</evidence>
<dbReference type="Gene3D" id="3.40.50.1110">
    <property type="entry name" value="SGNH hydrolase"/>
    <property type="match status" value="1"/>
</dbReference>
<keyword evidence="1" id="KW-0378">Hydrolase</keyword>
<dbReference type="GO" id="GO:0016788">
    <property type="term" value="F:hydrolase activity, acting on ester bonds"/>
    <property type="evidence" value="ECO:0007669"/>
    <property type="project" value="InterPro"/>
</dbReference>
<keyword evidence="3" id="KW-1185">Reference proteome</keyword>
<proteinExistence type="predicted"/>
<protein>
    <submittedName>
        <fullName evidence="2">Gdsl lipase acylhydrolase family protein</fullName>
    </submittedName>
</protein>
<organism evidence="2 3">
    <name type="scientific">Colletotrichum chrysophilum</name>
    <dbReference type="NCBI Taxonomy" id="1836956"/>
    <lineage>
        <taxon>Eukaryota</taxon>
        <taxon>Fungi</taxon>
        <taxon>Dikarya</taxon>
        <taxon>Ascomycota</taxon>
        <taxon>Pezizomycotina</taxon>
        <taxon>Sordariomycetes</taxon>
        <taxon>Hypocreomycetidae</taxon>
        <taxon>Glomerellales</taxon>
        <taxon>Glomerellaceae</taxon>
        <taxon>Colletotrichum</taxon>
        <taxon>Colletotrichum gloeosporioides species complex</taxon>
    </lineage>
</organism>
<accession>A0AAD9AP21</accession>
<comment type="caution">
    <text evidence="2">The sequence shown here is derived from an EMBL/GenBank/DDBJ whole genome shotgun (WGS) entry which is preliminary data.</text>
</comment>
<dbReference type="Proteomes" id="UP001243330">
    <property type="component" value="Unassembled WGS sequence"/>
</dbReference>
<evidence type="ECO:0000256" key="1">
    <source>
        <dbReference type="ARBA" id="ARBA00022801"/>
    </source>
</evidence>
<gene>
    <name evidence="2" type="ORF">CCHR01_07211</name>
</gene>
<dbReference type="PANTHER" id="PTHR45648">
    <property type="entry name" value="GDSL LIPASE/ACYLHYDROLASE FAMILY PROTEIN (AFU_ORTHOLOGUE AFUA_4G14700)"/>
    <property type="match status" value="1"/>
</dbReference>
<dbReference type="InterPro" id="IPR036514">
    <property type="entry name" value="SGNH_hydro_sf"/>
</dbReference>
<evidence type="ECO:0000313" key="2">
    <source>
        <dbReference type="EMBL" id="KAK1850135.1"/>
    </source>
</evidence>
<dbReference type="EMBL" id="JAQOWY010000126">
    <property type="protein sequence ID" value="KAK1850135.1"/>
    <property type="molecule type" value="Genomic_DNA"/>
</dbReference>
<dbReference type="InterPro" id="IPR051058">
    <property type="entry name" value="GDSL_Est/Lipase"/>
</dbReference>